<dbReference type="GeneID" id="103719772"/>
<keyword evidence="2" id="KW-0472">Membrane</keyword>
<name>A0A8B7CW56_PHODC</name>
<keyword evidence="2" id="KW-0812">Transmembrane</keyword>
<dbReference type="RefSeq" id="XP_008807388.2">
    <property type="nucleotide sequence ID" value="XM_008809166.4"/>
</dbReference>
<dbReference type="Proteomes" id="UP000228380">
    <property type="component" value="Unplaced"/>
</dbReference>
<dbReference type="KEGG" id="pda:103719772"/>
<dbReference type="AlphaFoldDB" id="A0A8B7CW56"/>
<feature type="compositionally biased region" description="Basic and acidic residues" evidence="1">
    <location>
        <begin position="294"/>
        <end position="305"/>
    </location>
</feature>
<keyword evidence="3" id="KW-1185">Reference proteome</keyword>
<feature type="region of interest" description="Disordered" evidence="1">
    <location>
        <begin position="196"/>
        <end position="322"/>
    </location>
</feature>
<dbReference type="RefSeq" id="XP_026665297.2">
    <property type="nucleotide sequence ID" value="XM_026809496.2"/>
</dbReference>
<organism evidence="3 4">
    <name type="scientific">Phoenix dactylifera</name>
    <name type="common">Date palm</name>
    <dbReference type="NCBI Taxonomy" id="42345"/>
    <lineage>
        <taxon>Eukaryota</taxon>
        <taxon>Viridiplantae</taxon>
        <taxon>Streptophyta</taxon>
        <taxon>Embryophyta</taxon>
        <taxon>Tracheophyta</taxon>
        <taxon>Spermatophyta</taxon>
        <taxon>Magnoliopsida</taxon>
        <taxon>Liliopsida</taxon>
        <taxon>Arecaceae</taxon>
        <taxon>Coryphoideae</taxon>
        <taxon>Phoeniceae</taxon>
        <taxon>Phoenix</taxon>
    </lineage>
</organism>
<evidence type="ECO:0000313" key="4">
    <source>
        <dbReference type="RefSeq" id="XP_008807387.2"/>
    </source>
</evidence>
<feature type="transmembrane region" description="Helical" evidence="2">
    <location>
        <begin position="361"/>
        <end position="381"/>
    </location>
</feature>
<evidence type="ECO:0000256" key="1">
    <source>
        <dbReference type="SAM" id="MobiDB-lite"/>
    </source>
</evidence>
<evidence type="ECO:0000313" key="3">
    <source>
        <dbReference type="Proteomes" id="UP000228380"/>
    </source>
</evidence>
<evidence type="ECO:0000313" key="6">
    <source>
        <dbReference type="RefSeq" id="XP_026665297.2"/>
    </source>
</evidence>
<dbReference type="RefSeq" id="XP_008807387.2">
    <property type="nucleotide sequence ID" value="XM_008809165.4"/>
</dbReference>
<feature type="compositionally biased region" description="Basic and acidic residues" evidence="1">
    <location>
        <begin position="246"/>
        <end position="264"/>
    </location>
</feature>
<evidence type="ECO:0000256" key="2">
    <source>
        <dbReference type="SAM" id="Phobius"/>
    </source>
</evidence>
<reference evidence="4 5" key="1">
    <citation type="submission" date="2025-04" db="UniProtKB">
        <authorList>
            <consortium name="RefSeq"/>
        </authorList>
    </citation>
    <scope>IDENTIFICATION</scope>
    <source>
        <tissue evidence="4 5">Young leaves</tissue>
    </source>
</reference>
<sequence>MRAASEVEQEERRRKPWMKIEVRGGGGLLVLGGALVAAGLGAAFAAHRAHVNSKRRRSSMRPADESCKVEESLNKGISFDDQLDEVDGQAARGLVSLMTLDRIPLSPSLKPAESWQGEFSVHTKVEIQESTSMATKIDQSPAFKNSEIVSAADAAECYDNAVQKFLLSNLDELKEETPVFSFSGVEFTNIQDQNKQILEESGLADDKDREEKDVSEEAEALSPEELQGLSFRAVGSDTIRNPTKQTPEESRLSHDKEEKEEETKSSTVEEESEREEEGSDGTGASSMNPAEAIEQEKDSSLRENHQGGTEESSKEKVTAVQAEQEIEEYEEKFAEKEQAVEEVPRNEMATGPERGLIAVNYSNRLLLLLALALAVGLISFAHRDHLHHFHLAKLYHHLHHVFFPSNNAM</sequence>
<accession>A0A8B7CW56</accession>
<proteinExistence type="predicted"/>
<protein>
    <submittedName>
        <fullName evidence="4 5">Uncharacterized protein LOC103719772</fullName>
    </submittedName>
</protein>
<feature type="compositionally biased region" description="Acidic residues" evidence="1">
    <location>
        <begin position="268"/>
        <end position="279"/>
    </location>
</feature>
<gene>
    <name evidence="4 5 6" type="primary">LOC103719772</name>
</gene>
<keyword evidence="2" id="KW-1133">Transmembrane helix</keyword>
<evidence type="ECO:0000313" key="5">
    <source>
        <dbReference type="RefSeq" id="XP_008807388.2"/>
    </source>
</evidence>
<dbReference type="OrthoDB" id="10594549at2759"/>